<gene>
    <name evidence="3" type="ORF">E8A74_39790</name>
</gene>
<dbReference type="SUPFAM" id="SSF56436">
    <property type="entry name" value="C-type lectin-like"/>
    <property type="match status" value="1"/>
</dbReference>
<accession>A0A4U1IW82</accession>
<dbReference type="Gene3D" id="3.90.1580.10">
    <property type="entry name" value="paralog of FGE (formylglycine-generating enzyme)"/>
    <property type="match status" value="1"/>
</dbReference>
<sequence length="481" mass="48479">MNTGRTKRLGVALALVPAMFAVLLGSGCVDDAFCFSCGAEPSGSGASGGMGGVGGEGGEGGIGFGGFSQVGGGPPCDADLLNDVDNCGACDNKCLLPSAFPRCEQGVCVVDTCVAGAYDVDGDPKNGCEYACPVPVLGPEQCNGIDDDCDGKVDSADPDLVPPSNLCTVTAGTPCEGTMVVCNGSSGWSCVYPPEVEVVSGFVRITETRCDGVDGNCDGSVDEWFQELGSACDDGGLGKCADVGVVVCDPTNPATTTCDLSVLPDALPPTAESCNGADDDCDGFIDEEFDPSAFDMDPIPGSNPPAFVDRYEASRPDASMQAAGILETVACSKGSVLPWTGGSYTEAAAACAARGPGFRLCSAGELEAACRGPASMLYPYGATYDGMACLGVDNPAAMGGAAATGSLAACVSGAGPRDLSGNVTEWTRTQTNAAAAPNRIFQLHGGSYLSPQLGLACTMELPARAAEGTLLPNIGFRCCRQ</sequence>
<evidence type="ECO:0000256" key="1">
    <source>
        <dbReference type="SAM" id="SignalP"/>
    </source>
</evidence>
<dbReference type="RefSeq" id="WP_136934346.1">
    <property type="nucleotide sequence ID" value="NZ_SSMQ01000063.1"/>
</dbReference>
<proteinExistence type="predicted"/>
<dbReference type="InterPro" id="IPR005532">
    <property type="entry name" value="SUMF_dom"/>
</dbReference>
<feature type="signal peptide" evidence="1">
    <location>
        <begin position="1"/>
        <end position="20"/>
    </location>
</feature>
<keyword evidence="4" id="KW-1185">Reference proteome</keyword>
<name>A0A4U1IW82_9BACT</name>
<comment type="caution">
    <text evidence="3">The sequence shown here is derived from an EMBL/GenBank/DDBJ whole genome shotgun (WGS) entry which is preliminary data.</text>
</comment>
<evidence type="ECO:0000313" key="3">
    <source>
        <dbReference type="EMBL" id="TKC98804.1"/>
    </source>
</evidence>
<protein>
    <recommendedName>
        <fullName evidence="2">Sulfatase-modifying factor enzyme-like domain-containing protein</fullName>
    </recommendedName>
</protein>
<dbReference type="AlphaFoldDB" id="A0A4U1IW82"/>
<dbReference type="InterPro" id="IPR016187">
    <property type="entry name" value="CTDL_fold"/>
</dbReference>
<dbReference type="InterPro" id="IPR021655">
    <property type="entry name" value="Put_metal-bd"/>
</dbReference>
<keyword evidence="1" id="KW-0732">Signal</keyword>
<dbReference type="PROSITE" id="PS51257">
    <property type="entry name" value="PROKAR_LIPOPROTEIN"/>
    <property type="match status" value="1"/>
</dbReference>
<dbReference type="Pfam" id="PF11617">
    <property type="entry name" value="Cu-binding_MopE"/>
    <property type="match status" value="3"/>
</dbReference>
<dbReference type="EMBL" id="SSMQ01000063">
    <property type="protein sequence ID" value="TKC98804.1"/>
    <property type="molecule type" value="Genomic_DNA"/>
</dbReference>
<feature type="domain" description="Sulfatase-modifying factor enzyme-like" evidence="2">
    <location>
        <begin position="332"/>
        <end position="480"/>
    </location>
</feature>
<dbReference type="OrthoDB" id="5497143at2"/>
<organism evidence="3 4">
    <name type="scientific">Polyangium fumosum</name>
    <dbReference type="NCBI Taxonomy" id="889272"/>
    <lineage>
        <taxon>Bacteria</taxon>
        <taxon>Pseudomonadati</taxon>
        <taxon>Myxococcota</taxon>
        <taxon>Polyangia</taxon>
        <taxon>Polyangiales</taxon>
        <taxon>Polyangiaceae</taxon>
        <taxon>Polyangium</taxon>
    </lineage>
</organism>
<dbReference type="Pfam" id="PF03781">
    <property type="entry name" value="FGE-sulfatase"/>
    <property type="match status" value="1"/>
</dbReference>
<dbReference type="Proteomes" id="UP000309215">
    <property type="component" value="Unassembled WGS sequence"/>
</dbReference>
<reference evidence="3 4" key="1">
    <citation type="submission" date="2019-04" db="EMBL/GenBank/DDBJ databases">
        <authorList>
            <person name="Li Y."/>
            <person name="Wang J."/>
        </authorList>
    </citation>
    <scope>NUCLEOTIDE SEQUENCE [LARGE SCALE GENOMIC DNA]</scope>
    <source>
        <strain evidence="3 4">DSM 14668</strain>
    </source>
</reference>
<feature type="chain" id="PRO_5020874897" description="Sulfatase-modifying factor enzyme-like domain-containing protein" evidence="1">
    <location>
        <begin position="21"/>
        <end position="481"/>
    </location>
</feature>
<evidence type="ECO:0000259" key="2">
    <source>
        <dbReference type="Pfam" id="PF03781"/>
    </source>
</evidence>
<dbReference type="InterPro" id="IPR042095">
    <property type="entry name" value="SUMF_sf"/>
</dbReference>
<evidence type="ECO:0000313" key="4">
    <source>
        <dbReference type="Proteomes" id="UP000309215"/>
    </source>
</evidence>